<dbReference type="AlphaFoldDB" id="A0A931NF63"/>
<comment type="caution">
    <text evidence="3">The sequence shown here is derived from an EMBL/GenBank/DDBJ whole genome shotgun (WGS) entry which is preliminary data.</text>
</comment>
<dbReference type="Proteomes" id="UP000613266">
    <property type="component" value="Unassembled WGS sequence"/>
</dbReference>
<dbReference type="EMBL" id="JAEDAK010000001">
    <property type="protein sequence ID" value="MBH9575313.1"/>
    <property type="molecule type" value="Genomic_DNA"/>
</dbReference>
<evidence type="ECO:0000313" key="4">
    <source>
        <dbReference type="Proteomes" id="UP000613266"/>
    </source>
</evidence>
<gene>
    <name evidence="3" type="ORF">I7X39_00205</name>
</gene>
<keyword evidence="1" id="KW-0732">Signal</keyword>
<dbReference type="InterPro" id="IPR013424">
    <property type="entry name" value="Ice-binding_C"/>
</dbReference>
<reference evidence="3" key="1">
    <citation type="submission" date="2020-12" db="EMBL/GenBank/DDBJ databases">
        <title>The genome sequence of Inhella sp. 1Y17.</title>
        <authorList>
            <person name="Liu Y."/>
        </authorList>
    </citation>
    <scope>NUCLEOTIDE SEQUENCE</scope>
    <source>
        <strain evidence="3">1Y17</strain>
    </source>
</reference>
<dbReference type="NCBIfam" id="TIGR02595">
    <property type="entry name" value="PEP_CTERM"/>
    <property type="match status" value="1"/>
</dbReference>
<evidence type="ECO:0000259" key="2">
    <source>
        <dbReference type="Pfam" id="PF07589"/>
    </source>
</evidence>
<protein>
    <submittedName>
        <fullName evidence="3">PEP-CTERM sorting domain-containing protein</fullName>
    </submittedName>
</protein>
<feature type="signal peptide" evidence="1">
    <location>
        <begin position="1"/>
        <end position="20"/>
    </location>
</feature>
<sequence>MRASFLTASLLLGASLTGTAAPLNLAGANYVNYGNATVYSAPINQYLYNLANGGNVKPGDNPFNIGSTPGAIKDQLVIYTGAGGVDVTTNAAGFDDAYQPPNGKTDPYASIGEDIGVINPGNKAGIANNSNRTWDANLNDLKGFLNGGGAAFMFNNNDTNKDQSLAIWARIWITEADGDVYNGRYLYVDNRDITDDPTYPAKFYGQPPAPNQAAADAYNPGAYTPGVYAGGRTDYIMAGGKTCLDNFGVPKVCANGDTKFDHNLGADHVAYIATFSTLDSYLNSLFSLDSTALSGYTLHVDVRLGCAAAWAGNCDQVQIDNGYEQLFLVSLNNPPPPGVPEPSSLALMGLGLLGLGYTVRRRRA</sequence>
<proteinExistence type="predicted"/>
<name>A0A931NF63_9BURK</name>
<keyword evidence="4" id="KW-1185">Reference proteome</keyword>
<dbReference type="Pfam" id="PF07589">
    <property type="entry name" value="PEP-CTERM"/>
    <property type="match status" value="1"/>
</dbReference>
<dbReference type="RefSeq" id="WP_198108938.1">
    <property type="nucleotide sequence ID" value="NZ_JAEDAK010000001.1"/>
</dbReference>
<evidence type="ECO:0000256" key="1">
    <source>
        <dbReference type="SAM" id="SignalP"/>
    </source>
</evidence>
<accession>A0A931NF63</accession>
<organism evidence="3 4">
    <name type="scientific">Inhella proteolytica</name>
    <dbReference type="NCBI Taxonomy" id="2795029"/>
    <lineage>
        <taxon>Bacteria</taxon>
        <taxon>Pseudomonadati</taxon>
        <taxon>Pseudomonadota</taxon>
        <taxon>Betaproteobacteria</taxon>
        <taxon>Burkholderiales</taxon>
        <taxon>Sphaerotilaceae</taxon>
        <taxon>Inhella</taxon>
    </lineage>
</organism>
<feature type="domain" description="Ice-binding protein C-terminal" evidence="2">
    <location>
        <begin position="339"/>
        <end position="362"/>
    </location>
</feature>
<evidence type="ECO:0000313" key="3">
    <source>
        <dbReference type="EMBL" id="MBH9575313.1"/>
    </source>
</evidence>
<feature type="chain" id="PRO_5037230990" evidence="1">
    <location>
        <begin position="21"/>
        <end position="364"/>
    </location>
</feature>